<dbReference type="EMBL" id="JANAKD010001134">
    <property type="protein sequence ID" value="KAJ3482976.1"/>
    <property type="molecule type" value="Genomic_DNA"/>
</dbReference>
<comment type="caution">
    <text evidence="1">The sequence shown here is derived from an EMBL/GenBank/DDBJ whole genome shotgun (WGS) entry which is preliminary data.</text>
</comment>
<accession>A0ACC1QLW0</accession>
<evidence type="ECO:0000313" key="2">
    <source>
        <dbReference type="Proteomes" id="UP001148737"/>
    </source>
</evidence>
<name>A0ACC1QLW0_9HYPO</name>
<keyword evidence="2" id="KW-1185">Reference proteome</keyword>
<gene>
    <name evidence="1" type="ORF">NLG97_g7426</name>
</gene>
<evidence type="ECO:0000313" key="1">
    <source>
        <dbReference type="EMBL" id="KAJ3482976.1"/>
    </source>
</evidence>
<reference evidence="1" key="1">
    <citation type="submission" date="2022-07" db="EMBL/GenBank/DDBJ databases">
        <title>Genome Sequence of Lecanicillium saksenae.</title>
        <authorList>
            <person name="Buettner E."/>
        </authorList>
    </citation>
    <scope>NUCLEOTIDE SEQUENCE</scope>
    <source>
        <strain evidence="1">VT-O1</strain>
    </source>
</reference>
<sequence length="178" mass="19814">MYKLAVTSAALVGVVLANNAHNGKNCHDIKVPVHVATTIKQFNFVPTDKDADTTNFFLEFTRHDSDFMTRIVKSDNTQIKKDYTLAATICHPKSGPSDTLQILTHGVGFDRSYWDYPFANYNYSYVAHALEAGHSTLSWDRLGIAESSRAWRTRRTSAVSRATSSPRRCTSATRSAPP</sequence>
<dbReference type="Proteomes" id="UP001148737">
    <property type="component" value="Unassembled WGS sequence"/>
</dbReference>
<organism evidence="1 2">
    <name type="scientific">Lecanicillium saksenae</name>
    <dbReference type="NCBI Taxonomy" id="468837"/>
    <lineage>
        <taxon>Eukaryota</taxon>
        <taxon>Fungi</taxon>
        <taxon>Dikarya</taxon>
        <taxon>Ascomycota</taxon>
        <taxon>Pezizomycotina</taxon>
        <taxon>Sordariomycetes</taxon>
        <taxon>Hypocreomycetidae</taxon>
        <taxon>Hypocreales</taxon>
        <taxon>Cordycipitaceae</taxon>
        <taxon>Lecanicillium</taxon>
    </lineage>
</organism>
<proteinExistence type="predicted"/>
<protein>
    <submittedName>
        <fullName evidence="1">Uncharacterized protein</fullName>
    </submittedName>
</protein>